<dbReference type="Gene3D" id="3.40.50.2000">
    <property type="entry name" value="Glycogen Phosphorylase B"/>
    <property type="match status" value="2"/>
</dbReference>
<organism evidence="6 7">
    <name type="scientific">Microbacterium croceum</name>
    <dbReference type="NCBI Taxonomy" id="2851645"/>
    <lineage>
        <taxon>Bacteria</taxon>
        <taxon>Bacillati</taxon>
        <taxon>Actinomycetota</taxon>
        <taxon>Actinomycetes</taxon>
        <taxon>Micrococcales</taxon>
        <taxon>Microbacteriaceae</taxon>
        <taxon>Microbacterium</taxon>
    </lineage>
</organism>
<dbReference type="PANTHER" id="PTHR45947">
    <property type="entry name" value="SULFOQUINOVOSYL TRANSFERASE SQD2"/>
    <property type="match status" value="1"/>
</dbReference>
<comment type="caution">
    <text evidence="6">The sequence shown here is derived from an EMBL/GenBank/DDBJ whole genome shotgun (WGS) entry which is preliminary data.</text>
</comment>
<dbReference type="SUPFAM" id="SSF53756">
    <property type="entry name" value="UDP-Glycosyltransferase/glycogen phosphorylase"/>
    <property type="match status" value="1"/>
</dbReference>
<dbReference type="Pfam" id="PF13692">
    <property type="entry name" value="Glyco_trans_1_4"/>
    <property type="match status" value="1"/>
</dbReference>
<dbReference type="EMBL" id="JAHWXN010000001">
    <property type="protein sequence ID" value="MCK2036317.1"/>
    <property type="molecule type" value="Genomic_DNA"/>
</dbReference>
<protein>
    <recommendedName>
        <fullName evidence="1">D-inositol 3-phosphate glycosyltransferase</fullName>
    </recommendedName>
</protein>
<name>A0ABT0FF45_9MICO</name>
<gene>
    <name evidence="6" type="ORF">KZC51_09220</name>
</gene>
<dbReference type="CDD" id="cd03794">
    <property type="entry name" value="GT4_WbuB-like"/>
    <property type="match status" value="1"/>
</dbReference>
<keyword evidence="7" id="KW-1185">Reference proteome</keyword>
<dbReference type="RefSeq" id="WP_247629686.1">
    <property type="nucleotide sequence ID" value="NZ_JAHWXN010000001.1"/>
</dbReference>
<evidence type="ECO:0000256" key="1">
    <source>
        <dbReference type="ARBA" id="ARBA00021292"/>
    </source>
</evidence>
<evidence type="ECO:0000313" key="6">
    <source>
        <dbReference type="EMBL" id="MCK2036317.1"/>
    </source>
</evidence>
<keyword evidence="3" id="KW-0808">Transferase</keyword>
<reference evidence="6 7" key="1">
    <citation type="submission" date="2021-06" db="EMBL/GenBank/DDBJ databases">
        <title>Genome-based taxonomic framework of Microbacterium strains isolated from marine environment, the description of four new species and reclassification of four preexisting species.</title>
        <authorList>
            <person name="Lee S.D."/>
            <person name="Kim S.-M."/>
            <person name="Byeon Y.-S."/>
            <person name="Yang H.L."/>
            <person name="Kim I.S."/>
        </authorList>
    </citation>
    <scope>NUCLEOTIDE SEQUENCE [LARGE SCALE GENOMIC DNA]</scope>
    <source>
        <strain evidence="6 7">SSW1-49</strain>
    </source>
</reference>
<sequence>MSRPARAVIASRLFPPEVSAGAFRLGALATALREQGDVVVLTTTPPPHAPKTPDATGVEVRRWPVLRDRGGNVRGYVQYMSYDAPLLLRLLFARFDVVVAESPPTTGIIASLVAAVRRKPVVYYAADVWTDGVISMGASKPVISLMRWMERMVLRHAAAIISVSDEVTERLLVLDADPDRIATVGNGIDTTVFTPEVAVPAGEARYFVYTGTMSEWQRPDVFIRAFAQIAEEAPDVRIKFFGQGAVEHELRALAEELVPGRVDFGGVVSPAQSAGWIRGAVASLVSIVPGIGYDFARPTKTYAAAAVGTPVLFAGPETGSRLVEEAGLGVAVAFEVEPIALAMRDLLEDAQTGRTAQRREARASWAKENVSLTAVAARVAGVVSQVRERRTTKIGGAQHAYPRPDERPAS</sequence>
<evidence type="ECO:0000259" key="5">
    <source>
        <dbReference type="Pfam" id="PF13579"/>
    </source>
</evidence>
<feature type="region of interest" description="Disordered" evidence="4">
    <location>
        <begin position="390"/>
        <end position="410"/>
    </location>
</feature>
<evidence type="ECO:0000256" key="4">
    <source>
        <dbReference type="SAM" id="MobiDB-lite"/>
    </source>
</evidence>
<proteinExistence type="predicted"/>
<dbReference type="InterPro" id="IPR050194">
    <property type="entry name" value="Glycosyltransferase_grp1"/>
</dbReference>
<evidence type="ECO:0000256" key="3">
    <source>
        <dbReference type="ARBA" id="ARBA00022679"/>
    </source>
</evidence>
<keyword evidence="2" id="KW-0328">Glycosyltransferase</keyword>
<accession>A0ABT0FF45</accession>
<feature type="domain" description="Glycosyltransferase subfamily 4-like N-terminal" evidence="5">
    <location>
        <begin position="24"/>
        <end position="187"/>
    </location>
</feature>
<dbReference type="Pfam" id="PF13579">
    <property type="entry name" value="Glyco_trans_4_4"/>
    <property type="match status" value="1"/>
</dbReference>
<dbReference type="PANTHER" id="PTHR45947:SF3">
    <property type="entry name" value="SULFOQUINOVOSYL TRANSFERASE SQD2"/>
    <property type="match status" value="1"/>
</dbReference>
<evidence type="ECO:0000256" key="2">
    <source>
        <dbReference type="ARBA" id="ARBA00022676"/>
    </source>
</evidence>
<dbReference type="InterPro" id="IPR028098">
    <property type="entry name" value="Glyco_trans_4-like_N"/>
</dbReference>
<evidence type="ECO:0000313" key="7">
    <source>
        <dbReference type="Proteomes" id="UP001300096"/>
    </source>
</evidence>
<dbReference type="Proteomes" id="UP001300096">
    <property type="component" value="Unassembled WGS sequence"/>
</dbReference>